<evidence type="ECO:0000313" key="13">
    <source>
        <dbReference type="RefSeq" id="XP_031555808.1"/>
    </source>
</evidence>
<evidence type="ECO:0000256" key="6">
    <source>
        <dbReference type="ARBA" id="ARBA00022801"/>
    </source>
</evidence>
<dbReference type="Proteomes" id="UP000515163">
    <property type="component" value="Unplaced"/>
</dbReference>
<dbReference type="SUPFAM" id="SSF55811">
    <property type="entry name" value="Nudix"/>
    <property type="match status" value="1"/>
</dbReference>
<dbReference type="GO" id="GO:0051287">
    <property type="term" value="F:NAD binding"/>
    <property type="evidence" value="ECO:0007669"/>
    <property type="project" value="TreeGrafter"/>
</dbReference>
<dbReference type="PROSITE" id="PS00893">
    <property type="entry name" value="NUDIX_BOX"/>
    <property type="match status" value="1"/>
</dbReference>
<dbReference type="OrthoDB" id="447842at2759"/>
<proteinExistence type="inferred from homology"/>
<keyword evidence="5" id="KW-0963">Cytoplasm</keyword>
<dbReference type="KEGG" id="aten:116292605"/>
<dbReference type="PROSITE" id="PS51462">
    <property type="entry name" value="NUDIX"/>
    <property type="match status" value="1"/>
</dbReference>
<dbReference type="GO" id="GO:0035529">
    <property type="term" value="F:NADH pyrophosphatase activity"/>
    <property type="evidence" value="ECO:0007669"/>
    <property type="project" value="TreeGrafter"/>
</dbReference>
<evidence type="ECO:0000256" key="3">
    <source>
        <dbReference type="ARBA" id="ARBA00004496"/>
    </source>
</evidence>
<dbReference type="Gene3D" id="3.40.630.30">
    <property type="match status" value="1"/>
</dbReference>
<keyword evidence="12" id="KW-1185">Reference proteome</keyword>
<comment type="function">
    <text evidence="9">May contribute to the regulation of cell proliferation.</text>
</comment>
<evidence type="ECO:0000256" key="2">
    <source>
        <dbReference type="ARBA" id="ARBA00004173"/>
    </source>
</evidence>
<dbReference type="InterPro" id="IPR015797">
    <property type="entry name" value="NUDIX_hydrolase-like_dom_sf"/>
</dbReference>
<dbReference type="GeneID" id="116292605"/>
<evidence type="ECO:0000313" key="12">
    <source>
        <dbReference type="Proteomes" id="UP000515163"/>
    </source>
</evidence>
<evidence type="ECO:0000256" key="7">
    <source>
        <dbReference type="ARBA" id="ARBA00023128"/>
    </source>
</evidence>
<dbReference type="PANTHER" id="PTHR13994:SF46">
    <property type="entry name" value="NUCLEOSIDE DIPHOSPHATE-LINKED MOIETY X MOTIF 6"/>
    <property type="match status" value="1"/>
</dbReference>
<keyword evidence="6" id="KW-0378">Hydrolase</keyword>
<dbReference type="InterPro" id="IPR000086">
    <property type="entry name" value="NUDIX_hydrolase_dom"/>
</dbReference>
<protein>
    <recommendedName>
        <fullName evidence="10">Nucleoside diphosphate-linked moiety X motif 6</fullName>
    </recommendedName>
</protein>
<dbReference type="GO" id="GO:0005739">
    <property type="term" value="C:mitochondrion"/>
    <property type="evidence" value="ECO:0007669"/>
    <property type="project" value="UniProtKB-SubCell"/>
</dbReference>
<evidence type="ECO:0000259" key="11">
    <source>
        <dbReference type="PROSITE" id="PS51462"/>
    </source>
</evidence>
<keyword evidence="7" id="KW-0496">Mitochondrion</keyword>
<evidence type="ECO:0000256" key="1">
    <source>
        <dbReference type="ARBA" id="ARBA00004123"/>
    </source>
</evidence>
<dbReference type="InterPro" id="IPR003293">
    <property type="entry name" value="Nudix_hydrolase6-like"/>
</dbReference>
<dbReference type="CDD" id="cd04670">
    <property type="entry name" value="NUDIX_ASFGF2_Nudt6"/>
    <property type="match status" value="1"/>
</dbReference>
<name>A0A6P8HLI4_ACTTE</name>
<dbReference type="PRINTS" id="PR01356">
    <property type="entry name" value="GFGPROTEIN"/>
</dbReference>
<comment type="similarity">
    <text evidence="4">Belongs to the Nudix hydrolase family.</text>
</comment>
<dbReference type="InParanoid" id="A0A6P8HLI4"/>
<organism evidence="12 13">
    <name type="scientific">Actinia tenebrosa</name>
    <name type="common">Australian red waratah sea anemone</name>
    <dbReference type="NCBI Taxonomy" id="6105"/>
    <lineage>
        <taxon>Eukaryota</taxon>
        <taxon>Metazoa</taxon>
        <taxon>Cnidaria</taxon>
        <taxon>Anthozoa</taxon>
        <taxon>Hexacorallia</taxon>
        <taxon>Actiniaria</taxon>
        <taxon>Actiniidae</taxon>
        <taxon>Actinia</taxon>
    </lineage>
</organism>
<keyword evidence="8" id="KW-0539">Nucleus</keyword>
<comment type="subcellular location">
    <subcellularLocation>
        <location evidence="3">Cytoplasm</location>
    </subcellularLocation>
    <subcellularLocation>
        <location evidence="2">Mitochondrion</location>
    </subcellularLocation>
    <subcellularLocation>
        <location evidence="1">Nucleus</location>
    </subcellularLocation>
</comment>
<dbReference type="PANTHER" id="PTHR13994">
    <property type="entry name" value="NUDIX HYDROLASE RELATED"/>
    <property type="match status" value="1"/>
</dbReference>
<sequence length="314" mass="36232">MFNSILKSGIHSQLLRKVIVRNISTSIELMQLKWQRVAFNGIQTDLEQLPESIDTREFSRILRDDIQKWEDDGKRSMWVKVPVKKSYLIPSAFKNGFVYHHAEGDYAMLFQWLPEKVECKVPVYATHHVGVSGLVLNESSGNVLVVQDKRKYKIGTTKKMFWKFPGGLSDPGENIGLTAEREVFEETGVKSEFQSLLLFRQQHEMKATFDKSDIYVVCRMKPLTYDVILCDDEIMACEWMHLSEVIDHPDTTPLTKIAAKLAINGMKYGFEHFDISACELRSWVDPTKTFYIYHRPLNSIDSLRAQKDINASSR</sequence>
<dbReference type="GO" id="GO:0047631">
    <property type="term" value="F:ADP-ribose diphosphatase activity"/>
    <property type="evidence" value="ECO:0007669"/>
    <property type="project" value="TreeGrafter"/>
</dbReference>
<gene>
    <name evidence="13" type="primary">LOC116292605</name>
</gene>
<feature type="domain" description="Nudix hydrolase" evidence="11">
    <location>
        <begin position="126"/>
        <end position="262"/>
    </location>
</feature>
<evidence type="ECO:0000256" key="8">
    <source>
        <dbReference type="ARBA" id="ARBA00023242"/>
    </source>
</evidence>
<dbReference type="Gene3D" id="3.90.79.10">
    <property type="entry name" value="Nucleoside Triphosphate Pyrophosphohydrolase"/>
    <property type="match status" value="1"/>
</dbReference>
<evidence type="ECO:0000256" key="10">
    <source>
        <dbReference type="ARBA" id="ARBA00068898"/>
    </source>
</evidence>
<dbReference type="FunFam" id="3.90.79.10:FF:000027">
    <property type="entry name" value="nucleoside diphosphate-linked moiety X motif 6"/>
    <property type="match status" value="1"/>
</dbReference>
<evidence type="ECO:0000256" key="9">
    <source>
        <dbReference type="ARBA" id="ARBA00057091"/>
    </source>
</evidence>
<dbReference type="InterPro" id="IPR020084">
    <property type="entry name" value="NUDIX_hydrolase_CS"/>
</dbReference>
<dbReference type="AlphaFoldDB" id="A0A6P8HLI4"/>
<dbReference type="Pfam" id="PF00293">
    <property type="entry name" value="NUDIX"/>
    <property type="match status" value="1"/>
</dbReference>
<dbReference type="RefSeq" id="XP_031555808.1">
    <property type="nucleotide sequence ID" value="XM_031699948.1"/>
</dbReference>
<evidence type="ECO:0000256" key="5">
    <source>
        <dbReference type="ARBA" id="ARBA00022490"/>
    </source>
</evidence>
<reference evidence="13" key="1">
    <citation type="submission" date="2025-08" db="UniProtKB">
        <authorList>
            <consortium name="RefSeq"/>
        </authorList>
    </citation>
    <scope>IDENTIFICATION</scope>
    <source>
        <tissue evidence="13">Tentacle</tissue>
    </source>
</reference>
<evidence type="ECO:0000256" key="4">
    <source>
        <dbReference type="ARBA" id="ARBA00005582"/>
    </source>
</evidence>
<dbReference type="InterPro" id="IPR040618">
    <property type="entry name" value="Pre-Nudix"/>
</dbReference>
<dbReference type="GO" id="GO:0005634">
    <property type="term" value="C:nucleus"/>
    <property type="evidence" value="ECO:0007669"/>
    <property type="project" value="UniProtKB-SubCell"/>
</dbReference>
<dbReference type="FunCoup" id="A0A6P8HLI4">
    <property type="interactions" value="401"/>
</dbReference>
<dbReference type="Pfam" id="PF18290">
    <property type="entry name" value="Nudix_hydro"/>
    <property type="match status" value="1"/>
</dbReference>
<accession>A0A6P8HLI4</accession>